<evidence type="ECO:0000259" key="1">
    <source>
        <dbReference type="Pfam" id="PF10017"/>
    </source>
</evidence>
<sequence>MLEHLKWRFQGNFDTDLFSHQAIDNQKENQIQMYLHCQKSHVVH</sequence>
<keyword evidence="3" id="KW-1185">Reference proteome</keyword>
<dbReference type="EMBL" id="NXIB02000111">
    <property type="protein sequence ID" value="PHX54280.1"/>
    <property type="molecule type" value="Genomic_DNA"/>
</dbReference>
<evidence type="ECO:0000313" key="3">
    <source>
        <dbReference type="Proteomes" id="UP000226442"/>
    </source>
</evidence>
<organism evidence="2 3">
    <name type="scientific">Tychonema bourrellyi FEM_GT703</name>
    <dbReference type="NCBI Taxonomy" id="2040638"/>
    <lineage>
        <taxon>Bacteria</taxon>
        <taxon>Bacillati</taxon>
        <taxon>Cyanobacteriota</taxon>
        <taxon>Cyanophyceae</taxon>
        <taxon>Oscillatoriophycideae</taxon>
        <taxon>Oscillatoriales</taxon>
        <taxon>Microcoleaceae</taxon>
        <taxon>Tychonema</taxon>
    </lineage>
</organism>
<name>A0A2G4EXV2_9CYAN</name>
<reference evidence="2" key="1">
    <citation type="submission" date="2017-10" db="EMBL/GenBank/DDBJ databases">
        <title>Draft genome sequence of the planktic cyanobacteria Tychonema bourrellyi isolated from alpine lentic freshwater.</title>
        <authorList>
            <person name="Tett A."/>
            <person name="Armanini F."/>
            <person name="Asnicar F."/>
            <person name="Boscaini A."/>
            <person name="Pasolli E."/>
            <person name="Zolfo M."/>
            <person name="Donati C."/>
            <person name="Salmaso N."/>
            <person name="Segata N."/>
        </authorList>
    </citation>
    <scope>NUCLEOTIDE SEQUENCE</scope>
    <source>
        <strain evidence="2">FEM_GT703</strain>
    </source>
</reference>
<gene>
    <name evidence="2" type="ORF">CP500_017060</name>
</gene>
<comment type="caution">
    <text evidence="2">The sequence shown here is derived from an EMBL/GenBank/DDBJ whole genome shotgun (WGS) entry which is preliminary data.</text>
</comment>
<accession>A0A2G4EXV2</accession>
<proteinExistence type="predicted"/>
<evidence type="ECO:0000313" key="2">
    <source>
        <dbReference type="EMBL" id="PHX54280.1"/>
    </source>
</evidence>
<dbReference type="InterPro" id="IPR019257">
    <property type="entry name" value="MeTrfase_dom"/>
</dbReference>
<dbReference type="RefSeq" id="WP_096831206.1">
    <property type="nucleotide sequence ID" value="NZ_NXIB02000111.1"/>
</dbReference>
<dbReference type="AlphaFoldDB" id="A0A2G4EXV2"/>
<dbReference type="Proteomes" id="UP000226442">
    <property type="component" value="Unassembled WGS sequence"/>
</dbReference>
<protein>
    <recommendedName>
        <fullName evidence="1">Histidine-specific methyltransferase SAM-dependent domain-containing protein</fullName>
    </recommendedName>
</protein>
<dbReference type="Pfam" id="PF10017">
    <property type="entry name" value="Methyltransf_33"/>
    <property type="match status" value="1"/>
</dbReference>
<feature type="domain" description="Histidine-specific methyltransferase SAM-dependent" evidence="1">
    <location>
        <begin position="1"/>
        <end position="43"/>
    </location>
</feature>